<dbReference type="AlphaFoldDB" id="A0A1L7LHR1"/>
<dbReference type="Gene3D" id="3.10.400.10">
    <property type="entry name" value="Sulfate adenylyltransferase"/>
    <property type="match status" value="1"/>
</dbReference>
<dbReference type="EMBL" id="AP014612">
    <property type="protein sequence ID" value="BAQ23754.1"/>
    <property type="molecule type" value="Genomic_DNA"/>
</dbReference>
<evidence type="ECO:0000313" key="3">
    <source>
        <dbReference type="Proteomes" id="UP000217758"/>
    </source>
</evidence>
<keyword evidence="3" id="KW-1185">Reference proteome</keyword>
<organism evidence="2 3">
    <name type="scientific">Streptococcus troglodytae</name>
    <dbReference type="NCBI Taxonomy" id="1111760"/>
    <lineage>
        <taxon>Bacteria</taxon>
        <taxon>Bacillati</taxon>
        <taxon>Bacillota</taxon>
        <taxon>Bacilli</taxon>
        <taxon>Lactobacillales</taxon>
        <taxon>Streptococcaceae</taxon>
        <taxon>Streptococcus</taxon>
    </lineage>
</organism>
<sequence length="66" mass="7731">MVVGLGNKKGKGDRSLTWWQDSHREIFTQWFKDAALTFKEDSLIVLEEFRCVYPHLTNKSKNAIMD</sequence>
<evidence type="ECO:0000259" key="1">
    <source>
        <dbReference type="Pfam" id="PF04266"/>
    </source>
</evidence>
<gene>
    <name evidence="2" type="ORF">SRT_04930</name>
</gene>
<dbReference type="Proteomes" id="UP000217758">
    <property type="component" value="Chromosome"/>
</dbReference>
<protein>
    <recommendedName>
        <fullName evidence="1">ASCH domain-containing protein</fullName>
    </recommendedName>
</protein>
<dbReference type="SUPFAM" id="SSF88697">
    <property type="entry name" value="PUA domain-like"/>
    <property type="match status" value="1"/>
</dbReference>
<dbReference type="InterPro" id="IPR007374">
    <property type="entry name" value="ASCH_domain"/>
</dbReference>
<evidence type="ECO:0000313" key="2">
    <source>
        <dbReference type="EMBL" id="BAQ23754.1"/>
    </source>
</evidence>
<dbReference type="Pfam" id="PF04266">
    <property type="entry name" value="ASCH"/>
    <property type="match status" value="1"/>
</dbReference>
<feature type="domain" description="ASCH" evidence="1">
    <location>
        <begin position="11"/>
        <end position="53"/>
    </location>
</feature>
<reference evidence="2 3" key="1">
    <citation type="journal article" date="2016" name="Microbiol. Immunol.">
        <title>Complete genome sequence of Streptococcus troglodytae TKU31 isolated from the oral cavity of a chimpanzee (Pan troglodytes).</title>
        <authorList>
            <person name="Okamoto M."/>
            <person name="Naito M."/>
            <person name="Miyanohara M."/>
            <person name="Imai S."/>
            <person name="Nomura Y."/>
            <person name="Saito W."/>
            <person name="Momoi Y."/>
            <person name="Takada K."/>
            <person name="Miyabe-Nishiwaki T."/>
            <person name="Tomonaga M."/>
            <person name="Hanada N."/>
        </authorList>
    </citation>
    <scope>NUCLEOTIDE SEQUENCE [LARGE SCALE GENOMIC DNA]</scope>
    <source>
        <strain evidence="3">TKU 31</strain>
    </source>
</reference>
<dbReference type="InterPro" id="IPR015947">
    <property type="entry name" value="PUA-like_sf"/>
</dbReference>
<name>A0A1L7LHR1_9STRE</name>
<dbReference type="KEGG" id="strg:SRT_04930"/>
<accession>A0A1L7LHR1</accession>
<proteinExistence type="predicted"/>